<gene>
    <name evidence="7" type="ORF">NP233_g12543</name>
</gene>
<dbReference type="SUPFAM" id="SSF144232">
    <property type="entry name" value="HIT/MYND zinc finger-like"/>
    <property type="match status" value="1"/>
</dbReference>
<feature type="region of interest" description="Disordered" evidence="5">
    <location>
        <begin position="1"/>
        <end position="42"/>
    </location>
</feature>
<protein>
    <recommendedName>
        <fullName evidence="6">MYND-type domain-containing protein</fullName>
    </recommendedName>
</protein>
<dbReference type="InterPro" id="IPR002893">
    <property type="entry name" value="Znf_MYND"/>
</dbReference>
<dbReference type="Gene3D" id="6.10.140.2220">
    <property type="match status" value="1"/>
</dbReference>
<proteinExistence type="predicted"/>
<dbReference type="AlphaFoldDB" id="A0AAD5VE89"/>
<dbReference type="Pfam" id="PF01753">
    <property type="entry name" value="zf-MYND"/>
    <property type="match status" value="1"/>
</dbReference>
<evidence type="ECO:0000256" key="2">
    <source>
        <dbReference type="ARBA" id="ARBA00022771"/>
    </source>
</evidence>
<dbReference type="Proteomes" id="UP001213000">
    <property type="component" value="Unassembled WGS sequence"/>
</dbReference>
<reference evidence="7" key="1">
    <citation type="submission" date="2022-07" db="EMBL/GenBank/DDBJ databases">
        <title>Genome Sequence of Leucocoprinus birnbaumii.</title>
        <authorList>
            <person name="Buettner E."/>
        </authorList>
    </citation>
    <scope>NUCLEOTIDE SEQUENCE</scope>
    <source>
        <strain evidence="7">VT141</strain>
    </source>
</reference>
<dbReference type="GO" id="GO:0008270">
    <property type="term" value="F:zinc ion binding"/>
    <property type="evidence" value="ECO:0007669"/>
    <property type="project" value="UniProtKB-KW"/>
</dbReference>
<dbReference type="EMBL" id="JANIEX010001854">
    <property type="protein sequence ID" value="KAJ3553888.1"/>
    <property type="molecule type" value="Genomic_DNA"/>
</dbReference>
<name>A0AAD5VE89_9AGAR</name>
<feature type="domain" description="MYND-type" evidence="6">
    <location>
        <begin position="707"/>
        <end position="745"/>
    </location>
</feature>
<comment type="caution">
    <text evidence="7">The sequence shown here is derived from an EMBL/GenBank/DDBJ whole genome shotgun (WGS) entry which is preliminary data.</text>
</comment>
<keyword evidence="8" id="KW-1185">Reference proteome</keyword>
<evidence type="ECO:0000256" key="5">
    <source>
        <dbReference type="SAM" id="MobiDB-lite"/>
    </source>
</evidence>
<evidence type="ECO:0000259" key="6">
    <source>
        <dbReference type="PROSITE" id="PS50865"/>
    </source>
</evidence>
<organism evidence="7 8">
    <name type="scientific">Leucocoprinus birnbaumii</name>
    <dbReference type="NCBI Taxonomy" id="56174"/>
    <lineage>
        <taxon>Eukaryota</taxon>
        <taxon>Fungi</taxon>
        <taxon>Dikarya</taxon>
        <taxon>Basidiomycota</taxon>
        <taxon>Agaricomycotina</taxon>
        <taxon>Agaricomycetes</taxon>
        <taxon>Agaricomycetidae</taxon>
        <taxon>Agaricales</taxon>
        <taxon>Agaricineae</taxon>
        <taxon>Agaricaceae</taxon>
        <taxon>Leucocoprinus</taxon>
    </lineage>
</organism>
<keyword evidence="1" id="KW-0479">Metal-binding</keyword>
<keyword evidence="2 4" id="KW-0863">Zinc-finger</keyword>
<dbReference type="PROSITE" id="PS01360">
    <property type="entry name" value="ZF_MYND_1"/>
    <property type="match status" value="1"/>
</dbReference>
<keyword evidence="3" id="KW-0862">Zinc</keyword>
<accession>A0AAD5VE89</accession>
<evidence type="ECO:0000256" key="1">
    <source>
        <dbReference type="ARBA" id="ARBA00022723"/>
    </source>
</evidence>
<dbReference type="PROSITE" id="PS50865">
    <property type="entry name" value="ZF_MYND_2"/>
    <property type="match status" value="1"/>
</dbReference>
<dbReference type="InterPro" id="IPR016024">
    <property type="entry name" value="ARM-type_fold"/>
</dbReference>
<evidence type="ECO:0000313" key="8">
    <source>
        <dbReference type="Proteomes" id="UP001213000"/>
    </source>
</evidence>
<evidence type="ECO:0000256" key="3">
    <source>
        <dbReference type="ARBA" id="ARBA00022833"/>
    </source>
</evidence>
<sequence length="748" mass="83224">MPGPSNRKQKSKRSTAEPVLGDSNCTPIPSEDNLEKSPTEGISDTAARKFNDSAAAGSWEQTGEWLSSLCKLPDLATKKGLKKVFGDFDVYYRRLEALYAGFVGYSQLQAGIIGIYAKMCRDHLLMRNLYQRAFLRRVINLLQESAFQQVALHAINVMARHGIVSVQLAISKSIMDLVQILEDNPSIAITELVISIISRTLKVLLCEGEELAPGKWKPAYPETLQVVDITKVVKVITEASRNPSASASLVIRILDLLLLFAGTNYDSCAFQRNPDAAKLLVAALSNRDWGRRFGTLLCLLNLHIPLVSARSRGPRKIPPPSQWPSVAVPEHVLYAIATYGQDRSEICITIKCFEELCAAFSQTLQDGDFYSLGQVVSKNILLTKTTTIGAAFEKVASEEPDATRAMMTSQSPYQSTLDILPVCSKALRAKQQSPRDLDSADIIDITYLLLRCNHKGAANMAALAIQRNPHHAYWYYVLAIAGGEVKGLKAMKQGMKCSDISPFIKFELLKLAVQRAGTLGLETLRKGAKIGGSDWYEAMAYFRCALEDAKTYIAEAPPDGVNMRPVLGWYIILMVTMTDLSPDLRELEDALDLIEVTESLAETYNWPTESGTELQISLLRETVVKYYQESIEQFSGVIEKGTFEISPGYSRNISEKSVDRLANWLNQSSLDSDDNAIAYEEVERDVGDNFETRIFSLDEEQLNLYTCASCGNVSASARKCGRCMNVRYCDSHCQRMNWGYHKQHCRLN</sequence>
<evidence type="ECO:0000256" key="4">
    <source>
        <dbReference type="PROSITE-ProRule" id="PRU00134"/>
    </source>
</evidence>
<dbReference type="SUPFAM" id="SSF48371">
    <property type="entry name" value="ARM repeat"/>
    <property type="match status" value="1"/>
</dbReference>
<evidence type="ECO:0000313" key="7">
    <source>
        <dbReference type="EMBL" id="KAJ3553888.1"/>
    </source>
</evidence>